<dbReference type="SUPFAM" id="SSF51445">
    <property type="entry name" value="(Trans)glycosidases"/>
    <property type="match status" value="1"/>
</dbReference>
<dbReference type="EC" id="3.2.1.55" evidence="3"/>
<gene>
    <name evidence="9" type="ORF">SAMN04488121_102669</name>
</gene>
<dbReference type="InterPro" id="IPR010720">
    <property type="entry name" value="Alpha-L-AF_C"/>
</dbReference>
<dbReference type="InterPro" id="IPR013780">
    <property type="entry name" value="Glyco_hydro_b"/>
</dbReference>
<name>A0A1G7N556_CHIFI</name>
<dbReference type="EMBL" id="FNBN01000002">
    <property type="protein sequence ID" value="SDF69144.1"/>
    <property type="molecule type" value="Genomic_DNA"/>
</dbReference>
<comment type="catalytic activity">
    <reaction evidence="1">
        <text>Hydrolysis of terminal non-reducing alpha-L-arabinofuranoside residues in alpha-L-arabinosides.</text>
        <dbReference type="EC" id="3.2.1.55"/>
    </reaction>
</comment>
<reference evidence="9 10" key="1">
    <citation type="submission" date="2016-10" db="EMBL/GenBank/DDBJ databases">
        <authorList>
            <person name="de Groot N.N."/>
        </authorList>
    </citation>
    <scope>NUCLEOTIDE SEQUENCE [LARGE SCALE GENOMIC DNA]</scope>
    <source>
        <strain evidence="9 10">DSM 527</strain>
    </source>
</reference>
<dbReference type="SMART" id="SM00813">
    <property type="entry name" value="Alpha-L-AF_C"/>
    <property type="match status" value="1"/>
</dbReference>
<dbReference type="AlphaFoldDB" id="A0A1G7N556"/>
<evidence type="ECO:0000256" key="6">
    <source>
        <dbReference type="ARBA" id="ARBA00023180"/>
    </source>
</evidence>
<evidence type="ECO:0000256" key="1">
    <source>
        <dbReference type="ARBA" id="ARBA00001462"/>
    </source>
</evidence>
<evidence type="ECO:0000313" key="10">
    <source>
        <dbReference type="Proteomes" id="UP000199045"/>
    </source>
</evidence>
<evidence type="ECO:0000256" key="5">
    <source>
        <dbReference type="ARBA" id="ARBA00022801"/>
    </source>
</evidence>
<dbReference type="RefSeq" id="WP_089831212.1">
    <property type="nucleotide sequence ID" value="NZ_FNBN01000002.1"/>
</dbReference>
<evidence type="ECO:0000259" key="8">
    <source>
        <dbReference type="SMART" id="SM00813"/>
    </source>
</evidence>
<keyword evidence="5" id="KW-0378">Hydrolase</keyword>
<dbReference type="Pfam" id="PF22848">
    <property type="entry name" value="ASD1_dom"/>
    <property type="match status" value="1"/>
</dbReference>
<evidence type="ECO:0000256" key="2">
    <source>
        <dbReference type="ARBA" id="ARBA00007186"/>
    </source>
</evidence>
<feature type="signal peptide" evidence="7">
    <location>
        <begin position="1"/>
        <end position="22"/>
    </location>
</feature>
<dbReference type="Proteomes" id="UP000199045">
    <property type="component" value="Unassembled WGS sequence"/>
</dbReference>
<evidence type="ECO:0000256" key="3">
    <source>
        <dbReference type="ARBA" id="ARBA00012670"/>
    </source>
</evidence>
<dbReference type="GO" id="GO:0046373">
    <property type="term" value="P:L-arabinose metabolic process"/>
    <property type="evidence" value="ECO:0007669"/>
    <property type="project" value="InterPro"/>
</dbReference>
<dbReference type="Gene3D" id="2.60.40.1180">
    <property type="entry name" value="Golgi alpha-mannosidase II"/>
    <property type="match status" value="1"/>
</dbReference>
<dbReference type="InterPro" id="IPR055235">
    <property type="entry name" value="ASD1_cat"/>
</dbReference>
<dbReference type="PANTHER" id="PTHR31776:SF0">
    <property type="entry name" value="ALPHA-L-ARABINOFURANOSIDASE 1"/>
    <property type="match status" value="1"/>
</dbReference>
<accession>A0A1G7N556</accession>
<sequence length="659" mass="73250">MKTIINLIAAGLLSLTGGISSAQTITLKVNKPQAAVQPAMWGIFFEDINFSADGGIYAELVKNRSFEFTDPLMGWKETGKAGAGRILIVNRGNEHAANPRYAHVTVQAGDSTYGLFNEGFRGMGFKKDLRYDFSFRAGNTIGNPALKLVLLDEKGESIGEVAIPATGKEWKKYTASVIASRTVAKGGLQLQFSGNGSLDIDMISLFPEDTWKKRPGGLRSDLVQKLADLHPGFVRFPGGCIVEGRDLANRYQWKKTVGKVEDRTLIVNRWNTEFAHRAPGDYFQSYGLGFYEYFLLSEDIGASPLPILNCGMACQFNTGEVAADEDVAVYIQDALDLIEFANGGTDTKWGQLRAEMGHPKPFNLQMIGVGNEQWDSQYIARYQRFEQELKTKHPEIKLVSSVGPFSSGKQFEYLWSKLRTSKADLVDEHYYMPPEWFLKNTTRYDKYDRKGPKIFAGEYAAHIRVAKENDSEKGETRNTWESALAEAAFMTGLERNADVVQMCSYAPLLAHVEAWQWRPDLIWFDNLRSVGTPNYYVQQLFANNKGTHTIPVTLNDQPLTGQDSIYASATIDQQAHKILLKIVNASAKAVNYKLALDGAVTTKDISTQQVLTAKNKGDFNTLDNPAVVKPVEQQLKPGKNNVDVVAAANSLNVITIPYR</sequence>
<dbReference type="PANTHER" id="PTHR31776">
    <property type="entry name" value="ALPHA-L-ARABINOFURANOSIDASE 1"/>
    <property type="match status" value="1"/>
</dbReference>
<dbReference type="SUPFAM" id="SSF51011">
    <property type="entry name" value="Glycosyl hydrolase domain"/>
    <property type="match status" value="1"/>
</dbReference>
<proteinExistence type="inferred from homology"/>
<protein>
    <recommendedName>
        <fullName evidence="3">non-reducing end alpha-L-arabinofuranosidase</fullName>
        <ecNumber evidence="3">3.2.1.55</ecNumber>
    </recommendedName>
</protein>
<dbReference type="InterPro" id="IPR017853">
    <property type="entry name" value="GH"/>
</dbReference>
<keyword evidence="6" id="KW-0325">Glycoprotein</keyword>
<dbReference type="GO" id="GO:0046556">
    <property type="term" value="F:alpha-L-arabinofuranosidase activity"/>
    <property type="evidence" value="ECO:0007669"/>
    <property type="project" value="UniProtKB-EC"/>
</dbReference>
<feature type="domain" description="Alpha-L-arabinofuranosidase C-terminal" evidence="8">
    <location>
        <begin position="457"/>
        <end position="650"/>
    </location>
</feature>
<comment type="similarity">
    <text evidence="2">Belongs to the glycosyl hydrolase 51 family.</text>
</comment>
<feature type="chain" id="PRO_5011660768" description="non-reducing end alpha-L-arabinofuranosidase" evidence="7">
    <location>
        <begin position="23"/>
        <end position="659"/>
    </location>
</feature>
<evidence type="ECO:0000256" key="4">
    <source>
        <dbReference type="ARBA" id="ARBA00022729"/>
    </source>
</evidence>
<dbReference type="STRING" id="104663.SAMN04488121_102669"/>
<evidence type="ECO:0000256" key="7">
    <source>
        <dbReference type="SAM" id="SignalP"/>
    </source>
</evidence>
<dbReference type="OrthoDB" id="9758333at2"/>
<dbReference type="Gene3D" id="3.20.20.80">
    <property type="entry name" value="Glycosidases"/>
    <property type="match status" value="1"/>
</dbReference>
<dbReference type="InterPro" id="IPR051563">
    <property type="entry name" value="Glycosyl_Hydrolase_51"/>
</dbReference>
<organism evidence="9 10">
    <name type="scientific">Chitinophaga filiformis</name>
    <name type="common">Myxococcus filiformis</name>
    <name type="synonym">Flexibacter filiformis</name>
    <dbReference type="NCBI Taxonomy" id="104663"/>
    <lineage>
        <taxon>Bacteria</taxon>
        <taxon>Pseudomonadati</taxon>
        <taxon>Bacteroidota</taxon>
        <taxon>Chitinophagia</taxon>
        <taxon>Chitinophagales</taxon>
        <taxon>Chitinophagaceae</taxon>
        <taxon>Chitinophaga</taxon>
    </lineage>
</organism>
<dbReference type="Pfam" id="PF06964">
    <property type="entry name" value="Alpha-L-AF_C"/>
    <property type="match status" value="1"/>
</dbReference>
<evidence type="ECO:0000313" key="9">
    <source>
        <dbReference type="EMBL" id="SDF69144.1"/>
    </source>
</evidence>
<keyword evidence="4 7" id="KW-0732">Signal</keyword>